<dbReference type="GO" id="GO:0006886">
    <property type="term" value="P:intracellular protein transport"/>
    <property type="evidence" value="ECO:0007669"/>
    <property type="project" value="UniProtKB-UniRule"/>
</dbReference>
<dbReference type="GO" id="GO:0012505">
    <property type="term" value="C:endomembrane system"/>
    <property type="evidence" value="ECO:0007669"/>
    <property type="project" value="UniProtKB-SubCell"/>
</dbReference>
<dbReference type="AlphaFoldDB" id="A0AAD8BD83"/>
<dbReference type="EMBL" id="JASAOG010000096">
    <property type="protein sequence ID" value="KAK0052186.1"/>
    <property type="molecule type" value="Genomic_DNA"/>
</dbReference>
<keyword evidence="7" id="KW-1185">Reference proteome</keyword>
<name>A0AAD8BD83_BIOPF</name>
<protein>
    <submittedName>
        <fullName evidence="6">Vam6/Vps39-like protein</fullName>
    </submittedName>
</protein>
<comment type="subcellular location">
    <subcellularLocation>
        <location evidence="1">Endomembrane system</location>
        <topology evidence="1">Peripheral membrane protein</topology>
    </subcellularLocation>
</comment>
<dbReference type="InterPro" id="IPR032914">
    <property type="entry name" value="Vam6/VPS39/TRAP1"/>
</dbReference>
<dbReference type="PANTHER" id="PTHR12894">
    <property type="entry name" value="CNH DOMAIN CONTAINING"/>
    <property type="match status" value="1"/>
</dbReference>
<evidence type="ECO:0000256" key="2">
    <source>
        <dbReference type="ARBA" id="ARBA00023136"/>
    </source>
</evidence>
<dbReference type="GO" id="GO:0016020">
    <property type="term" value="C:membrane"/>
    <property type="evidence" value="ECO:0007669"/>
    <property type="project" value="TreeGrafter"/>
</dbReference>
<feature type="domain" description="CNH" evidence="5">
    <location>
        <begin position="16"/>
        <end position="293"/>
    </location>
</feature>
<evidence type="ECO:0000259" key="5">
    <source>
        <dbReference type="PROSITE" id="PS50219"/>
    </source>
</evidence>
<dbReference type="GO" id="GO:0005737">
    <property type="term" value="C:cytoplasm"/>
    <property type="evidence" value="ECO:0007669"/>
    <property type="project" value="TreeGrafter"/>
</dbReference>
<dbReference type="InterPro" id="IPR019453">
    <property type="entry name" value="VPS39/TGFA1_Znf"/>
</dbReference>
<evidence type="ECO:0000256" key="1">
    <source>
        <dbReference type="ARBA" id="ARBA00004184"/>
    </source>
</evidence>
<gene>
    <name evidence="6" type="ORF">Bpfe_018269</name>
</gene>
<organism evidence="6 7">
    <name type="scientific">Biomphalaria pfeifferi</name>
    <name type="common">Bloodfluke planorb</name>
    <name type="synonym">Freshwater snail</name>
    <dbReference type="NCBI Taxonomy" id="112525"/>
    <lineage>
        <taxon>Eukaryota</taxon>
        <taxon>Metazoa</taxon>
        <taxon>Spiralia</taxon>
        <taxon>Lophotrochozoa</taxon>
        <taxon>Mollusca</taxon>
        <taxon>Gastropoda</taxon>
        <taxon>Heterobranchia</taxon>
        <taxon>Euthyneura</taxon>
        <taxon>Panpulmonata</taxon>
        <taxon>Hygrophila</taxon>
        <taxon>Lymnaeoidea</taxon>
        <taxon>Planorbidae</taxon>
        <taxon>Biomphalaria</taxon>
    </lineage>
</organism>
<reference evidence="6" key="1">
    <citation type="journal article" date="2023" name="PLoS Negl. Trop. Dis.">
        <title>A genome sequence for Biomphalaria pfeifferi, the major vector snail for the human-infecting parasite Schistosoma mansoni.</title>
        <authorList>
            <person name="Bu L."/>
            <person name="Lu L."/>
            <person name="Laidemitt M.R."/>
            <person name="Zhang S.M."/>
            <person name="Mutuku M."/>
            <person name="Mkoji G."/>
            <person name="Steinauer M."/>
            <person name="Loker E.S."/>
        </authorList>
    </citation>
    <scope>NUCLEOTIDE SEQUENCE</scope>
    <source>
        <strain evidence="6">KasaAsao</strain>
    </source>
</reference>
<dbReference type="PROSITE" id="PS50219">
    <property type="entry name" value="CNH"/>
    <property type="match status" value="1"/>
</dbReference>
<dbReference type="PROSITE" id="PS50236">
    <property type="entry name" value="CHCR"/>
    <property type="match status" value="1"/>
</dbReference>
<feature type="repeat" description="CHCR" evidence="4">
    <location>
        <begin position="571"/>
        <end position="745"/>
    </location>
</feature>
<sequence>MPHNAYEAIPILEKLPLTIESIACYESTLLVGTKQGVLLLYKVIKQKSRGTSGEVKFDVTLDRSNKSFAKKPITQLAAVPELFLLISLSDNVISVHDLTNFQQICCVQKTKGATLFAVDVQKRETHTGIDYYLRMGVASKRKIQLFYWENREFQELRQDLSLYDFPHALSWCQNSLCVGFKRDYFMINTKSGNLKELFPVGASQPDPLVTPLSDNRLALGRDAMSILINADGDPTQKEPITWSDIPIAMEHCPPYLIAILNKFVEVRTIDPKMMIQNISLPKARFICQGSGSIYAASPNNVWCLATVPNSEQIRQLLTGKEFELALKLAELADEEPTEKQTRIQNIKNLYAFHLFCQMRFDESLTLFAKLGTDPSHVIGLYPNLLPEEFRKKLEYPDKVPDISGSNYEKGIMALIEYLTQKRNELNKEGYKETSTTAIVEGNKTITSRKQLSQIIDTTLLKCYLQTNDALVAPLLRLKDNNCHIEESERVLKKKEKFSELIILYEKKGLHQKALSTLMKQAARPESPLKGHEKTVQYLQHLGKDHIDLIFEYAVWVLKQYPEDGLKIFTEDLPEIENLPRDQVLDFLEKVSPDLAIPYLEYIVFERRDQKEEFHNRLVDAYRERVQKLDEEINSFPESQKAGAKEMHQRSLRDECKKKLISFLLQSKHYLPERHLTKFPTNGFHEERAILLGRLGRHEQALGIYIYTLKDFQRAEDYCAKNYDSNKEGNKDVYYLLLKLILKATDGPQMNGPSGKQLESALKLLEDHAMKIDTAKALELLPSTTKLTDILAFLENVLEHQTAHRRSNQILKSILYAENLQVTEHLIHKQSVKIIVTEEDMCRSCKRRIGQSVFCRYSNGHLVHYSCYTKDLTTILFSRIVEV</sequence>
<accession>A0AAD8BD83</accession>
<dbReference type="Pfam" id="PF10367">
    <property type="entry name" value="zf-Vps39_C"/>
    <property type="match status" value="1"/>
</dbReference>
<dbReference type="GO" id="GO:0034058">
    <property type="term" value="P:endosomal vesicle fusion"/>
    <property type="evidence" value="ECO:0007669"/>
    <property type="project" value="TreeGrafter"/>
</dbReference>
<dbReference type="Proteomes" id="UP001233172">
    <property type="component" value="Unassembled WGS sequence"/>
</dbReference>
<evidence type="ECO:0000313" key="7">
    <source>
        <dbReference type="Proteomes" id="UP001233172"/>
    </source>
</evidence>
<dbReference type="PANTHER" id="PTHR12894:SF49">
    <property type="entry name" value="VAM6_VPS39-LIKE PROTEIN"/>
    <property type="match status" value="1"/>
</dbReference>
<dbReference type="InterPro" id="IPR000547">
    <property type="entry name" value="Clathrin_H-chain/VPS_repeat"/>
</dbReference>
<keyword evidence="2" id="KW-0472">Membrane</keyword>
<proteinExistence type="inferred from homology"/>
<dbReference type="Pfam" id="PF00780">
    <property type="entry name" value="CNH"/>
    <property type="match status" value="1"/>
</dbReference>
<evidence type="ECO:0000313" key="6">
    <source>
        <dbReference type="EMBL" id="KAK0052186.1"/>
    </source>
</evidence>
<dbReference type="GO" id="GO:0006914">
    <property type="term" value="P:autophagy"/>
    <property type="evidence" value="ECO:0007669"/>
    <property type="project" value="TreeGrafter"/>
</dbReference>
<reference evidence="6" key="2">
    <citation type="submission" date="2023-04" db="EMBL/GenBank/DDBJ databases">
        <authorList>
            <person name="Bu L."/>
            <person name="Lu L."/>
            <person name="Laidemitt M.R."/>
            <person name="Zhang S.M."/>
            <person name="Mutuku M."/>
            <person name="Mkoji G."/>
            <person name="Steinauer M."/>
            <person name="Loker E.S."/>
        </authorList>
    </citation>
    <scope>NUCLEOTIDE SEQUENCE</scope>
    <source>
        <strain evidence="6">KasaAsao</strain>
        <tissue evidence="6">Whole Snail</tissue>
    </source>
</reference>
<comment type="similarity">
    <text evidence="3">Belongs to the VAM6/VPS39 family.</text>
</comment>
<evidence type="ECO:0000256" key="3">
    <source>
        <dbReference type="ARBA" id="ARBA00038201"/>
    </source>
</evidence>
<dbReference type="InterPro" id="IPR019452">
    <property type="entry name" value="VPS39/TGF_beta_rcpt-assoc_1"/>
</dbReference>
<dbReference type="InterPro" id="IPR001180">
    <property type="entry name" value="CNH_dom"/>
</dbReference>
<evidence type="ECO:0000256" key="4">
    <source>
        <dbReference type="PROSITE-ProRule" id="PRU01006"/>
    </source>
</evidence>
<comment type="caution">
    <text evidence="6">The sequence shown here is derived from an EMBL/GenBank/DDBJ whole genome shotgun (WGS) entry which is preliminary data.</text>
</comment>
<dbReference type="Pfam" id="PF10366">
    <property type="entry name" value="Vps39_1"/>
    <property type="match status" value="1"/>
</dbReference>